<proteinExistence type="inferred from homology"/>
<evidence type="ECO:0000259" key="4">
    <source>
        <dbReference type="Pfam" id="PF00135"/>
    </source>
</evidence>
<dbReference type="EMBL" id="JARJCW010000015">
    <property type="protein sequence ID" value="KAJ7216322.1"/>
    <property type="molecule type" value="Genomic_DNA"/>
</dbReference>
<accession>A0AAD6VL94</accession>
<evidence type="ECO:0000256" key="1">
    <source>
        <dbReference type="ARBA" id="ARBA00005964"/>
    </source>
</evidence>
<evidence type="ECO:0000256" key="2">
    <source>
        <dbReference type="ARBA" id="ARBA00022801"/>
    </source>
</evidence>
<feature type="chain" id="PRO_5041770777" description="Carboxylic ester hydrolase" evidence="3">
    <location>
        <begin position="23"/>
        <end position="554"/>
    </location>
</feature>
<dbReference type="InterPro" id="IPR050309">
    <property type="entry name" value="Type-B_Carboxylest/Lipase"/>
</dbReference>
<comment type="caution">
    <text evidence="5">The sequence shown here is derived from an EMBL/GenBank/DDBJ whole genome shotgun (WGS) entry which is preliminary data.</text>
</comment>
<dbReference type="Pfam" id="PF00135">
    <property type="entry name" value="COesterase"/>
    <property type="match status" value="1"/>
</dbReference>
<dbReference type="Proteomes" id="UP001219525">
    <property type="component" value="Unassembled WGS sequence"/>
</dbReference>
<dbReference type="PROSITE" id="PS00122">
    <property type="entry name" value="CARBOXYLESTERASE_B_1"/>
    <property type="match status" value="1"/>
</dbReference>
<dbReference type="PANTHER" id="PTHR11559">
    <property type="entry name" value="CARBOXYLESTERASE"/>
    <property type="match status" value="1"/>
</dbReference>
<protein>
    <recommendedName>
        <fullName evidence="3">Carboxylic ester hydrolase</fullName>
        <ecNumber evidence="3">3.1.1.-</ecNumber>
    </recommendedName>
</protein>
<dbReference type="InterPro" id="IPR019819">
    <property type="entry name" value="Carboxylesterase_B_CS"/>
</dbReference>
<dbReference type="InterPro" id="IPR029058">
    <property type="entry name" value="AB_hydrolase_fold"/>
</dbReference>
<dbReference type="SUPFAM" id="SSF53474">
    <property type="entry name" value="alpha/beta-Hydrolases"/>
    <property type="match status" value="1"/>
</dbReference>
<name>A0AAD6VL94_9AGAR</name>
<gene>
    <name evidence="5" type="ORF">GGX14DRAFT_441180</name>
</gene>
<sequence length="554" mass="58268">MPGPVRMFVLSLLSFAPWSCGADAPQVQLGSTLVTGRATPALQTEFFGGIPYAEPPVGNLRLARPVPKFSLAPASTFDATDFGASCIQTASPFVPAGLPMSEDCLTLNVFRPAGLAADAAVPVLAWIFGGSFFTGTTVTFNASELVFRSITRGTPIIYVSLNYRLGPLGFPQGSEAASRGVLNLGLRDQTLALEWVQHNIAAFGGDPTKVTVFGQSAGAISVGLLYLNDNFASLARAAIFQSSQPGTTVLFDANRSAPQWLVFANFACGTTNLTIDDTFSCLLSASADDIPAGEEAGVTAMVGEFPFFPVLDGPAGIVSTLPSVRLSGGAGNNVPFMSGSVLDDGTLFVAASVGTNSSDQIVAQINASFTPSPGGAPALANAIGTLLELYPDDPALGCPFGTGNNTFGFSSEYKRAAALLGDLLIQAPRRSWSQTASQQGTTVYSYLFTDPQPENPDFLGVMHTSELAYFYGGISAANGADTLALSEMMQDYWISFAVSLDPNDGNGSDRPSWEEYSVAQRVIQLNSTSTMMIADDFRQQQMSFISDNALLFSQ</sequence>
<evidence type="ECO:0000313" key="5">
    <source>
        <dbReference type="EMBL" id="KAJ7216322.1"/>
    </source>
</evidence>
<dbReference type="EC" id="3.1.1.-" evidence="3"/>
<reference evidence="5" key="1">
    <citation type="submission" date="2023-03" db="EMBL/GenBank/DDBJ databases">
        <title>Massive genome expansion in bonnet fungi (Mycena s.s.) driven by repeated elements and novel gene families across ecological guilds.</title>
        <authorList>
            <consortium name="Lawrence Berkeley National Laboratory"/>
            <person name="Harder C.B."/>
            <person name="Miyauchi S."/>
            <person name="Viragh M."/>
            <person name="Kuo A."/>
            <person name="Thoen E."/>
            <person name="Andreopoulos B."/>
            <person name="Lu D."/>
            <person name="Skrede I."/>
            <person name="Drula E."/>
            <person name="Henrissat B."/>
            <person name="Morin E."/>
            <person name="Kohler A."/>
            <person name="Barry K."/>
            <person name="LaButti K."/>
            <person name="Morin E."/>
            <person name="Salamov A."/>
            <person name="Lipzen A."/>
            <person name="Mereny Z."/>
            <person name="Hegedus B."/>
            <person name="Baldrian P."/>
            <person name="Stursova M."/>
            <person name="Weitz H."/>
            <person name="Taylor A."/>
            <person name="Grigoriev I.V."/>
            <person name="Nagy L.G."/>
            <person name="Martin F."/>
            <person name="Kauserud H."/>
        </authorList>
    </citation>
    <scope>NUCLEOTIDE SEQUENCE</scope>
    <source>
        <strain evidence="5">9144</strain>
    </source>
</reference>
<dbReference type="PROSITE" id="PS00941">
    <property type="entry name" value="CARBOXYLESTERASE_B_2"/>
    <property type="match status" value="1"/>
</dbReference>
<organism evidence="5 6">
    <name type="scientific">Mycena pura</name>
    <dbReference type="NCBI Taxonomy" id="153505"/>
    <lineage>
        <taxon>Eukaryota</taxon>
        <taxon>Fungi</taxon>
        <taxon>Dikarya</taxon>
        <taxon>Basidiomycota</taxon>
        <taxon>Agaricomycotina</taxon>
        <taxon>Agaricomycetes</taxon>
        <taxon>Agaricomycetidae</taxon>
        <taxon>Agaricales</taxon>
        <taxon>Marasmiineae</taxon>
        <taxon>Mycenaceae</taxon>
        <taxon>Mycena</taxon>
    </lineage>
</organism>
<evidence type="ECO:0000256" key="3">
    <source>
        <dbReference type="RuleBase" id="RU361235"/>
    </source>
</evidence>
<dbReference type="InterPro" id="IPR002018">
    <property type="entry name" value="CarbesteraseB"/>
</dbReference>
<keyword evidence="2 3" id="KW-0378">Hydrolase</keyword>
<comment type="similarity">
    <text evidence="1 3">Belongs to the type-B carboxylesterase/lipase family.</text>
</comment>
<keyword evidence="3" id="KW-0732">Signal</keyword>
<dbReference type="InterPro" id="IPR019826">
    <property type="entry name" value="Carboxylesterase_B_AS"/>
</dbReference>
<dbReference type="AlphaFoldDB" id="A0AAD6VL94"/>
<dbReference type="GO" id="GO:0016787">
    <property type="term" value="F:hydrolase activity"/>
    <property type="evidence" value="ECO:0007669"/>
    <property type="project" value="UniProtKB-KW"/>
</dbReference>
<dbReference type="Gene3D" id="3.40.50.1820">
    <property type="entry name" value="alpha/beta hydrolase"/>
    <property type="match status" value="1"/>
</dbReference>
<feature type="signal peptide" evidence="3">
    <location>
        <begin position="1"/>
        <end position="22"/>
    </location>
</feature>
<keyword evidence="6" id="KW-1185">Reference proteome</keyword>
<evidence type="ECO:0000313" key="6">
    <source>
        <dbReference type="Proteomes" id="UP001219525"/>
    </source>
</evidence>
<feature type="domain" description="Carboxylesterase type B" evidence="4">
    <location>
        <begin position="25"/>
        <end position="544"/>
    </location>
</feature>